<protein>
    <submittedName>
        <fullName evidence="1">Uncharacterized protein</fullName>
    </submittedName>
</protein>
<dbReference type="Proteomes" id="UP000324748">
    <property type="component" value="Unassembled WGS sequence"/>
</dbReference>
<proteinExistence type="predicted"/>
<dbReference type="EMBL" id="VSWC01000040">
    <property type="protein sequence ID" value="KAA1106272.1"/>
    <property type="molecule type" value="Genomic_DNA"/>
</dbReference>
<name>A0A5B0PZC9_PUCGR</name>
<reference evidence="1 2" key="1">
    <citation type="submission" date="2019-05" db="EMBL/GenBank/DDBJ databases">
        <title>Emergence of the Ug99 lineage of the wheat stem rust pathogen through somatic hybridization.</title>
        <authorList>
            <person name="Li F."/>
            <person name="Upadhyaya N.M."/>
            <person name="Sperschneider J."/>
            <person name="Matny O."/>
            <person name="Nguyen-Phuc H."/>
            <person name="Mago R."/>
            <person name="Raley C."/>
            <person name="Miller M.E."/>
            <person name="Silverstein K.A.T."/>
            <person name="Henningsen E."/>
            <person name="Hirsch C.D."/>
            <person name="Visser B."/>
            <person name="Pretorius Z.A."/>
            <person name="Steffenson B.J."/>
            <person name="Schwessinger B."/>
            <person name="Dodds P.N."/>
            <person name="Figueroa M."/>
        </authorList>
    </citation>
    <scope>NUCLEOTIDE SEQUENCE [LARGE SCALE GENOMIC DNA]</scope>
    <source>
        <strain evidence="1">21-0</strain>
    </source>
</reference>
<organism evidence="1 2">
    <name type="scientific">Puccinia graminis f. sp. tritici</name>
    <dbReference type="NCBI Taxonomy" id="56615"/>
    <lineage>
        <taxon>Eukaryota</taxon>
        <taxon>Fungi</taxon>
        <taxon>Dikarya</taxon>
        <taxon>Basidiomycota</taxon>
        <taxon>Pucciniomycotina</taxon>
        <taxon>Pucciniomycetes</taxon>
        <taxon>Pucciniales</taxon>
        <taxon>Pucciniaceae</taxon>
        <taxon>Puccinia</taxon>
    </lineage>
</organism>
<dbReference type="OrthoDB" id="2668416at2759"/>
<evidence type="ECO:0000313" key="2">
    <source>
        <dbReference type="Proteomes" id="UP000324748"/>
    </source>
</evidence>
<comment type="caution">
    <text evidence="1">The sequence shown here is derived from an EMBL/GenBank/DDBJ whole genome shotgun (WGS) entry which is preliminary data.</text>
</comment>
<gene>
    <name evidence="1" type="ORF">PGT21_032355</name>
</gene>
<evidence type="ECO:0000313" key="1">
    <source>
        <dbReference type="EMBL" id="KAA1106272.1"/>
    </source>
</evidence>
<keyword evidence="2" id="KW-1185">Reference proteome</keyword>
<dbReference type="AlphaFoldDB" id="A0A5B0PZC9"/>
<sequence length="143" mass="16704">MNMQGDLTEEVISFWLLTQQDERLREGLYIRARREPFQRPPRCEPWSDARIPPARFLEFFRMSVEDFRWLSDSLRDLLQLDPLRRGDPLSVEAQVALGLYRLAHGSSYLTIGHVFNIGKETADKAAGRFVIAVLQQFRRVAIR</sequence>
<accession>A0A5B0PZC9</accession>